<keyword evidence="3" id="KW-0378">Hydrolase</keyword>
<comment type="caution">
    <text evidence="6">The sequence shown here is derived from an EMBL/GenBank/DDBJ whole genome shotgun (WGS) entry which is preliminary data.</text>
</comment>
<dbReference type="PANTHER" id="PTHR43199">
    <property type="entry name" value="GLUTATHIONE HYDROLASE"/>
    <property type="match status" value="1"/>
</dbReference>
<protein>
    <submittedName>
        <fullName evidence="6">Gamma-glutamyltransferase family protein</fullName>
    </submittedName>
</protein>
<feature type="chain" id="PRO_5020701463" evidence="5">
    <location>
        <begin position="30"/>
        <end position="581"/>
    </location>
</feature>
<keyword evidence="5" id="KW-0732">Signal</keyword>
<dbReference type="InterPro" id="IPR043138">
    <property type="entry name" value="GGT_lsub"/>
</dbReference>
<feature type="signal peptide" evidence="5">
    <location>
        <begin position="1"/>
        <end position="29"/>
    </location>
</feature>
<keyword evidence="7" id="KW-1185">Reference proteome</keyword>
<dbReference type="SUPFAM" id="SSF56235">
    <property type="entry name" value="N-terminal nucleophile aminohydrolases (Ntn hydrolases)"/>
    <property type="match status" value="1"/>
</dbReference>
<dbReference type="EMBL" id="SMTF01000017">
    <property type="protein sequence ID" value="TDK21085.1"/>
    <property type="molecule type" value="Genomic_DNA"/>
</dbReference>
<dbReference type="OrthoDB" id="5297205at2"/>
<keyword evidence="4" id="KW-0865">Zymogen</keyword>
<dbReference type="InterPro" id="IPR029055">
    <property type="entry name" value="Ntn_hydrolases_N"/>
</dbReference>
<dbReference type="Pfam" id="PF01019">
    <property type="entry name" value="G_glu_transpept"/>
    <property type="match status" value="1"/>
</dbReference>
<dbReference type="InterPro" id="IPR051792">
    <property type="entry name" value="GGT_bact"/>
</dbReference>
<proteinExistence type="inferred from homology"/>
<dbReference type="InterPro" id="IPR043137">
    <property type="entry name" value="GGT_ssub_C"/>
</dbReference>
<name>A0A4V3ALC2_9GAMM</name>
<keyword evidence="2 6" id="KW-0808">Transferase</keyword>
<dbReference type="RefSeq" id="WP_133323477.1">
    <property type="nucleotide sequence ID" value="NZ_SMTF01000017.1"/>
</dbReference>
<evidence type="ECO:0000256" key="3">
    <source>
        <dbReference type="ARBA" id="ARBA00022801"/>
    </source>
</evidence>
<evidence type="ECO:0000313" key="7">
    <source>
        <dbReference type="Proteomes" id="UP000294796"/>
    </source>
</evidence>
<evidence type="ECO:0000313" key="6">
    <source>
        <dbReference type="EMBL" id="TDK21085.1"/>
    </source>
</evidence>
<sequence length="581" mass="60701">MRPVSLPLIPFRAAPLRIVLLGLACVLLAACAVAPATRDPTPTPAHATTGMVSAAHPLAVDAGLDVLRRGGSAADAAVAVQAMLGLVEPQSSGIGGGAIVMAYDAQTRQVQTWIGRETAPASASPAMLRDAAGKALPRGTAMLSGRATGVPGALAALDAAHRAHGQLPWHALFDSTIARAESGFAITPRLARHIAGSFPQASAPDVVAYFRRDDGMPMQAGDTLRDPDYARTLRRIAREGAGAMHRGPLAEAIVARTRQGPHPGGMTVDDLAAYHLADSAPLCRPLRAYVLCVPPPPASGVGLLQLMLLLDGTDIAERGPDDPQAWFLFAEASRIMYADRDRYVGDPAFVDVPVDGLLDPAYLDQRRRLIGTRAAASFEAGTPPAAQTRAADRTAEPAGTSHFVIVDAQGNAVSVTTTIESFFGSGRRAEGFFLNNQLTDFSWGDAGDALPAANAIAPGKRPRSSMSPLIVLDHDGRFVGALGSPGGNAIPAYIGKTLLGLLYWDLPLQRAIDLPNLVARGDRFNGEADAFAPDVRDALAARGVRIVPGAGEDSGLHGVFLRNGVLEGAADPRRDGEARRP</sequence>
<dbReference type="Gene3D" id="1.10.246.130">
    <property type="match status" value="1"/>
</dbReference>
<evidence type="ECO:0000256" key="1">
    <source>
        <dbReference type="ARBA" id="ARBA00009381"/>
    </source>
</evidence>
<dbReference type="GO" id="GO:0016740">
    <property type="term" value="F:transferase activity"/>
    <property type="evidence" value="ECO:0007669"/>
    <property type="project" value="UniProtKB-KW"/>
</dbReference>
<dbReference type="PRINTS" id="PR01210">
    <property type="entry name" value="GGTRANSPTASE"/>
</dbReference>
<evidence type="ECO:0000256" key="4">
    <source>
        <dbReference type="ARBA" id="ARBA00023145"/>
    </source>
</evidence>
<dbReference type="PANTHER" id="PTHR43199:SF1">
    <property type="entry name" value="GLUTATHIONE HYDROLASE PROENZYME"/>
    <property type="match status" value="1"/>
</dbReference>
<evidence type="ECO:0000256" key="5">
    <source>
        <dbReference type="SAM" id="SignalP"/>
    </source>
</evidence>
<organism evidence="6 7">
    <name type="scientific">Luteimonas aestuarii</name>
    <dbReference type="NCBI Taxonomy" id="453837"/>
    <lineage>
        <taxon>Bacteria</taxon>
        <taxon>Pseudomonadati</taxon>
        <taxon>Pseudomonadota</taxon>
        <taxon>Gammaproteobacteria</taxon>
        <taxon>Lysobacterales</taxon>
        <taxon>Lysobacteraceae</taxon>
        <taxon>Luteimonas</taxon>
    </lineage>
</organism>
<dbReference type="GO" id="GO:0016787">
    <property type="term" value="F:hydrolase activity"/>
    <property type="evidence" value="ECO:0007669"/>
    <property type="project" value="UniProtKB-KW"/>
</dbReference>
<dbReference type="Gene3D" id="3.60.20.40">
    <property type="match status" value="1"/>
</dbReference>
<comment type="similarity">
    <text evidence="1">Belongs to the gamma-glutamyltransferase family.</text>
</comment>
<evidence type="ECO:0000256" key="2">
    <source>
        <dbReference type="ARBA" id="ARBA00022679"/>
    </source>
</evidence>
<dbReference type="Proteomes" id="UP000294796">
    <property type="component" value="Unassembled WGS sequence"/>
</dbReference>
<dbReference type="AlphaFoldDB" id="A0A4V3ALC2"/>
<gene>
    <name evidence="6" type="ORF">E2F46_15420</name>
</gene>
<accession>A0A4V3ALC2</accession>
<dbReference type="PROSITE" id="PS51257">
    <property type="entry name" value="PROKAR_LIPOPROTEIN"/>
    <property type="match status" value="1"/>
</dbReference>
<reference evidence="6 7" key="1">
    <citation type="submission" date="2019-03" db="EMBL/GenBank/DDBJ databases">
        <title>Luteimonas zhaokaii sp.nov., isolated from the rectal contents of Plateau pika in Yushu, Qinghai Province, China.</title>
        <authorList>
            <person name="Zhang G."/>
        </authorList>
    </citation>
    <scope>NUCLEOTIDE SEQUENCE [LARGE SCALE GENOMIC DNA]</scope>
    <source>
        <strain evidence="6 7">B9</strain>
    </source>
</reference>